<dbReference type="InterPro" id="IPR037523">
    <property type="entry name" value="VOC_core"/>
</dbReference>
<dbReference type="Proteomes" id="UP001160550">
    <property type="component" value="Unassembled WGS sequence"/>
</dbReference>
<evidence type="ECO:0000313" key="3">
    <source>
        <dbReference type="Proteomes" id="UP001160550"/>
    </source>
</evidence>
<dbReference type="CDD" id="cd07247">
    <property type="entry name" value="SgaA_N_like"/>
    <property type="match status" value="1"/>
</dbReference>
<reference evidence="2" key="1">
    <citation type="journal article" date="2007" name="Int. J. Syst. Evol. Microbiol.">
        <title>Luteimonas composti sp. nov., a moderately thermophilic bacterium isolated from food waste.</title>
        <authorList>
            <person name="Young C.C."/>
            <person name="Kampfer P."/>
            <person name="Chen W.M."/>
            <person name="Yen W.S."/>
            <person name="Arun A.B."/>
            <person name="Lai W.A."/>
            <person name="Shen F.T."/>
            <person name="Rekha P.D."/>
            <person name="Lin K.Y."/>
            <person name="Chou J.H."/>
        </authorList>
    </citation>
    <scope>NUCLEOTIDE SEQUENCE</scope>
    <source>
        <strain evidence="2">CC-YY355</strain>
    </source>
</reference>
<dbReference type="EMBL" id="JARYGX010000013">
    <property type="protein sequence ID" value="MDH7452557.1"/>
    <property type="molecule type" value="Genomic_DNA"/>
</dbReference>
<dbReference type="Pfam" id="PF00903">
    <property type="entry name" value="Glyoxalase"/>
    <property type="match status" value="1"/>
</dbReference>
<dbReference type="InterPro" id="IPR029068">
    <property type="entry name" value="Glyas_Bleomycin-R_OHBP_Dase"/>
</dbReference>
<dbReference type="RefSeq" id="WP_280941763.1">
    <property type="nucleotide sequence ID" value="NZ_JARYGX010000013.1"/>
</dbReference>
<accession>A0ABT6MPJ8</accession>
<dbReference type="InterPro" id="IPR004360">
    <property type="entry name" value="Glyas_Fos-R_dOase_dom"/>
</dbReference>
<dbReference type="Gene3D" id="3.10.180.10">
    <property type="entry name" value="2,3-Dihydroxybiphenyl 1,2-Dioxygenase, domain 1"/>
    <property type="match status" value="1"/>
</dbReference>
<keyword evidence="3" id="KW-1185">Reference proteome</keyword>
<dbReference type="PANTHER" id="PTHR33993">
    <property type="entry name" value="GLYOXALASE-RELATED"/>
    <property type="match status" value="1"/>
</dbReference>
<evidence type="ECO:0000259" key="1">
    <source>
        <dbReference type="PROSITE" id="PS51819"/>
    </source>
</evidence>
<evidence type="ECO:0000313" key="2">
    <source>
        <dbReference type="EMBL" id="MDH7452557.1"/>
    </source>
</evidence>
<protein>
    <submittedName>
        <fullName evidence="2">VOC family protein</fullName>
    </submittedName>
</protein>
<comment type="caution">
    <text evidence="2">The sequence shown here is derived from an EMBL/GenBank/DDBJ whole genome shotgun (WGS) entry which is preliminary data.</text>
</comment>
<organism evidence="2 3">
    <name type="scientific">Luteimonas composti</name>
    <dbReference type="NCBI Taxonomy" id="398257"/>
    <lineage>
        <taxon>Bacteria</taxon>
        <taxon>Pseudomonadati</taxon>
        <taxon>Pseudomonadota</taxon>
        <taxon>Gammaproteobacteria</taxon>
        <taxon>Lysobacterales</taxon>
        <taxon>Lysobacteraceae</taxon>
        <taxon>Luteimonas</taxon>
    </lineage>
</organism>
<gene>
    <name evidence="2" type="ORF">QF205_05585</name>
</gene>
<feature type="domain" description="VOC" evidence="1">
    <location>
        <begin position="6"/>
        <end position="116"/>
    </location>
</feature>
<name>A0ABT6MPJ8_9GAMM</name>
<sequence length="119" mass="12748">MPGHGTINYVELPSRDLAATRRFFEQAFGWRFVEYGPEYLAIEGAGLDGGFYASSLAARSEAGSALVVLYSDALEQTLAGVVEAGGEVIKPIFEFPGGRRFHFLAPGGSEFAVWSEPAA</sequence>
<proteinExistence type="predicted"/>
<dbReference type="PANTHER" id="PTHR33993:SF1">
    <property type="entry name" value="GLYOXALASE FAMILY PROTEIN"/>
    <property type="match status" value="1"/>
</dbReference>
<dbReference type="SUPFAM" id="SSF54593">
    <property type="entry name" value="Glyoxalase/Bleomycin resistance protein/Dihydroxybiphenyl dioxygenase"/>
    <property type="match status" value="1"/>
</dbReference>
<dbReference type="PROSITE" id="PS51819">
    <property type="entry name" value="VOC"/>
    <property type="match status" value="1"/>
</dbReference>
<reference evidence="2" key="2">
    <citation type="submission" date="2023-04" db="EMBL/GenBank/DDBJ databases">
        <authorList>
            <person name="Sun J.-Q."/>
        </authorList>
    </citation>
    <scope>NUCLEOTIDE SEQUENCE</scope>
    <source>
        <strain evidence="2">CC-YY355</strain>
    </source>
</reference>
<dbReference type="InterPro" id="IPR052164">
    <property type="entry name" value="Anthracycline_SecMetBiosynth"/>
</dbReference>